<accession>X8DPH2</accession>
<protein>
    <submittedName>
        <fullName evidence="1">Uncharacterized protein</fullName>
    </submittedName>
</protein>
<dbReference type="EMBL" id="JAOJ01000002">
    <property type="protein sequence ID" value="EUA69380.1"/>
    <property type="molecule type" value="Genomic_DNA"/>
</dbReference>
<name>X8DPH2_9MYCO</name>
<sequence>MLEEVSMTQARVLQTMLYPCHVDIGAGAAVLHTARHEAHDMIDAPHQRFSTMRESAQSAEQVQKAYRGIESSASQVL</sequence>
<evidence type="ECO:0000313" key="1">
    <source>
        <dbReference type="EMBL" id="EUA69380.1"/>
    </source>
</evidence>
<dbReference type="AlphaFoldDB" id="X8DPH2"/>
<dbReference type="Proteomes" id="UP000023351">
    <property type="component" value="Unassembled WGS sequence"/>
</dbReference>
<proteinExistence type="predicted"/>
<reference evidence="1 2" key="1">
    <citation type="submission" date="2013-12" db="EMBL/GenBank/DDBJ databases">
        <authorList>
            <person name="Zelazny A."/>
            <person name="Olivier K."/>
            <person name="Holland S."/>
            <person name="Lenaerts A."/>
            <person name="Ordway D."/>
            <person name="DeGroote M.A."/>
            <person name="Parker T."/>
            <person name="Sizemore C."/>
            <person name="Tallon L.J."/>
            <person name="Sadzewicz L.K."/>
            <person name="Sengamalay N."/>
            <person name="Fraser C.M."/>
            <person name="Hine E."/>
            <person name="Shefchek K.A."/>
            <person name="Das S.P."/>
            <person name="Tettelin H."/>
        </authorList>
    </citation>
    <scope>NUCLEOTIDE SEQUENCE [LARGE SCALE GENOMIC DNA]</scope>
    <source>
        <strain evidence="1 2">1513</strain>
    </source>
</reference>
<gene>
    <name evidence="1" type="ORF">I540_3015</name>
</gene>
<organism evidence="1 2">
    <name type="scientific">Mycobacteroides abscessus subsp. bolletii 1513</name>
    <dbReference type="NCBI Taxonomy" id="1299321"/>
    <lineage>
        <taxon>Bacteria</taxon>
        <taxon>Bacillati</taxon>
        <taxon>Actinomycetota</taxon>
        <taxon>Actinomycetes</taxon>
        <taxon>Mycobacteriales</taxon>
        <taxon>Mycobacteriaceae</taxon>
        <taxon>Mycobacteroides</taxon>
        <taxon>Mycobacteroides abscessus</taxon>
    </lineage>
</organism>
<evidence type="ECO:0000313" key="2">
    <source>
        <dbReference type="Proteomes" id="UP000023351"/>
    </source>
</evidence>
<dbReference type="PATRIC" id="fig|1299321.3.peg.2929"/>
<comment type="caution">
    <text evidence="1">The sequence shown here is derived from an EMBL/GenBank/DDBJ whole genome shotgun (WGS) entry which is preliminary data.</text>
</comment>